<evidence type="ECO:0000313" key="1">
    <source>
        <dbReference type="EMBL" id="ODO00558.1"/>
    </source>
</evidence>
<accession>A0A1E3JI84</accession>
<dbReference type="RefSeq" id="XP_019032750.1">
    <property type="nucleotide sequence ID" value="XM_019175018.1"/>
</dbReference>
<dbReference type="GeneID" id="30192090"/>
<dbReference type="EMBL" id="AWGH01000007">
    <property type="protein sequence ID" value="ODO00558.1"/>
    <property type="molecule type" value="Genomic_DNA"/>
</dbReference>
<dbReference type="AlphaFoldDB" id="A0A1E3JI84"/>
<comment type="caution">
    <text evidence="1">The sequence shown here is derived from an EMBL/GenBank/DDBJ whole genome shotgun (WGS) entry which is preliminary data.</text>
</comment>
<protein>
    <submittedName>
        <fullName evidence="1">Uncharacterized protein</fullName>
    </submittedName>
</protein>
<gene>
    <name evidence="1" type="ORF">L198_02877</name>
</gene>
<sequence length="125" mass="14216">MLDKCDYLDDLIHKTCQHFPSMTASETEVRNALNQVDSLLKENPCPYFGHGVEKRTMPTIVVKDHLPAFTLALAVYFRLARSLRLVMAPISIRLEDGRSFGIAYSGNPIDLVEEEFQWCTNVIDI</sequence>
<organism evidence="1 2">
    <name type="scientific">Cryptococcus wingfieldii CBS 7118</name>
    <dbReference type="NCBI Taxonomy" id="1295528"/>
    <lineage>
        <taxon>Eukaryota</taxon>
        <taxon>Fungi</taxon>
        <taxon>Dikarya</taxon>
        <taxon>Basidiomycota</taxon>
        <taxon>Agaricomycotina</taxon>
        <taxon>Tremellomycetes</taxon>
        <taxon>Tremellales</taxon>
        <taxon>Cryptococcaceae</taxon>
        <taxon>Cryptococcus</taxon>
    </lineage>
</organism>
<evidence type="ECO:0000313" key="2">
    <source>
        <dbReference type="Proteomes" id="UP000094819"/>
    </source>
</evidence>
<name>A0A1E3JI84_9TREE</name>
<reference evidence="1 2" key="1">
    <citation type="submission" date="2016-06" db="EMBL/GenBank/DDBJ databases">
        <title>Evolution of pathogenesis and genome organization in the Tremellales.</title>
        <authorList>
            <person name="Cuomo C."/>
            <person name="Litvintseva A."/>
            <person name="Heitman J."/>
            <person name="Chen Y."/>
            <person name="Sun S."/>
            <person name="Springer D."/>
            <person name="Dromer F."/>
            <person name="Young S."/>
            <person name="Zeng Q."/>
            <person name="Chapman S."/>
            <person name="Gujja S."/>
            <person name="Saif S."/>
            <person name="Birren B."/>
        </authorList>
    </citation>
    <scope>NUCLEOTIDE SEQUENCE [LARGE SCALE GENOMIC DNA]</scope>
    <source>
        <strain evidence="1 2">CBS 7118</strain>
    </source>
</reference>
<dbReference type="Proteomes" id="UP000094819">
    <property type="component" value="Unassembled WGS sequence"/>
</dbReference>
<keyword evidence="2" id="KW-1185">Reference proteome</keyword>
<proteinExistence type="predicted"/>